<dbReference type="GO" id="GO:0009253">
    <property type="term" value="P:peptidoglycan catabolic process"/>
    <property type="evidence" value="ECO:0007669"/>
    <property type="project" value="TreeGrafter"/>
</dbReference>
<dbReference type="InterPro" id="IPR023346">
    <property type="entry name" value="Lysozyme-like_dom_sf"/>
</dbReference>
<dbReference type="Gene3D" id="1.10.8.350">
    <property type="entry name" value="Bacterial muramidase"/>
    <property type="match status" value="1"/>
</dbReference>
<dbReference type="AlphaFoldDB" id="A0A1E3H5H0"/>
<keyword evidence="2" id="KW-0456">Lyase</keyword>
<gene>
    <name evidence="2" type="primary">mltB_2</name>
    <name evidence="2" type="ORF">A6302_01091</name>
</gene>
<protein>
    <submittedName>
        <fullName evidence="2">Membrane-bound lytic murein transglycosylase B</fullName>
        <ecNumber evidence="2">4.2.2.-</ecNumber>
    </submittedName>
</protein>
<reference evidence="2 3" key="1">
    <citation type="submission" date="2016-07" db="EMBL/GenBank/DDBJ databases">
        <title>Draft Genome Sequence of Methylobrevis pamukkalensis PK2.</title>
        <authorList>
            <person name="Vasilenko O.V."/>
            <person name="Doronina N.V."/>
            <person name="Shmareva M.N."/>
            <person name="Tarlachkov S.V."/>
            <person name="Mustakhimov I."/>
            <person name="Trotsenko Y.A."/>
        </authorList>
    </citation>
    <scope>NUCLEOTIDE SEQUENCE [LARGE SCALE GENOMIC DNA]</scope>
    <source>
        <strain evidence="2 3">PK2</strain>
    </source>
</reference>
<dbReference type="NCBIfam" id="TIGR02283">
    <property type="entry name" value="MltB_2"/>
    <property type="match status" value="1"/>
</dbReference>
<dbReference type="EC" id="4.2.2.-" evidence="2"/>
<keyword evidence="3" id="KW-1185">Reference proteome</keyword>
<dbReference type="Proteomes" id="UP000094622">
    <property type="component" value="Unassembled WGS sequence"/>
</dbReference>
<dbReference type="Pfam" id="PF13406">
    <property type="entry name" value="SLT_2"/>
    <property type="match status" value="1"/>
</dbReference>
<proteinExistence type="predicted"/>
<dbReference type="SUPFAM" id="SSF53955">
    <property type="entry name" value="Lysozyme-like"/>
    <property type="match status" value="1"/>
</dbReference>
<organism evidence="2 3">
    <name type="scientific">Methylobrevis pamukkalensis</name>
    <dbReference type="NCBI Taxonomy" id="1439726"/>
    <lineage>
        <taxon>Bacteria</taxon>
        <taxon>Pseudomonadati</taxon>
        <taxon>Pseudomonadota</taxon>
        <taxon>Alphaproteobacteria</taxon>
        <taxon>Hyphomicrobiales</taxon>
        <taxon>Pleomorphomonadaceae</taxon>
        <taxon>Methylobrevis</taxon>
    </lineage>
</organism>
<dbReference type="CDD" id="cd13399">
    <property type="entry name" value="Slt35-like"/>
    <property type="match status" value="1"/>
</dbReference>
<comment type="caution">
    <text evidence="2">The sequence shown here is derived from an EMBL/GenBank/DDBJ whole genome shotgun (WGS) entry which is preliminary data.</text>
</comment>
<dbReference type="PANTHER" id="PTHR30163">
    <property type="entry name" value="MEMBRANE-BOUND LYTIC MUREIN TRANSGLYCOSYLASE B"/>
    <property type="match status" value="1"/>
</dbReference>
<name>A0A1E3H5H0_9HYPH</name>
<dbReference type="PATRIC" id="fig|1439726.3.peg.1137"/>
<dbReference type="InterPro" id="IPR043426">
    <property type="entry name" value="MltB-like"/>
</dbReference>
<dbReference type="Gene3D" id="1.10.530.10">
    <property type="match status" value="1"/>
</dbReference>
<dbReference type="PANTHER" id="PTHR30163:SF8">
    <property type="entry name" value="LYTIC MUREIN TRANSGLYCOSYLASE"/>
    <property type="match status" value="1"/>
</dbReference>
<accession>A0A1E3H5H0</accession>
<evidence type="ECO:0000259" key="1">
    <source>
        <dbReference type="Pfam" id="PF13406"/>
    </source>
</evidence>
<feature type="domain" description="Transglycosylase SLT" evidence="1">
    <location>
        <begin position="18"/>
        <end position="307"/>
    </location>
</feature>
<dbReference type="InterPro" id="IPR011970">
    <property type="entry name" value="MltB_2"/>
</dbReference>
<dbReference type="EMBL" id="MCRJ01000018">
    <property type="protein sequence ID" value="ODN71578.1"/>
    <property type="molecule type" value="Genomic_DNA"/>
</dbReference>
<evidence type="ECO:0000313" key="2">
    <source>
        <dbReference type="EMBL" id="ODN71578.1"/>
    </source>
</evidence>
<sequence>MLAAGIGAAEADCGHGDFSAWREGLRQEAAASGISAATLQIAAPDLRFDPGVVKRDRAQGVFSQDFLKFSDRMISKNRLSVGASRIAGNAGLFSRIEEQFGVPAAVLVAFWGLETDFGANIGDLPTLTSLSTLAFDCRRPDMFRTELLSALKLLDRGDLELVEMRGPWAGELGQTQFLPSKYIEFGVDFDGDGRIDMIRSTADALASSANYISHLGWRRGEPWLQEVTVPADFPWEEADVLRKHPRSFFVDKGVTARDRDLAPDDIPVSLVLPMGRSGPAFLAYPNFDLYLEWNRSLVYSTTAAYYATLLAGAPKLKRGDARCCRWRTSRPCRRGLRRWAIRSERSTASSAAPPGRRSARCS</sequence>
<evidence type="ECO:0000313" key="3">
    <source>
        <dbReference type="Proteomes" id="UP000094622"/>
    </source>
</evidence>
<dbReference type="InterPro" id="IPR031304">
    <property type="entry name" value="SLT_2"/>
</dbReference>
<dbReference type="GO" id="GO:0008933">
    <property type="term" value="F:peptidoglycan lytic transglycosylase activity"/>
    <property type="evidence" value="ECO:0007669"/>
    <property type="project" value="TreeGrafter"/>
</dbReference>